<accession>A0A2V1P762</accession>
<organism evidence="1 2">
    <name type="scientific">Salibaculum griseiflavum</name>
    <dbReference type="NCBI Taxonomy" id="1914409"/>
    <lineage>
        <taxon>Bacteria</taxon>
        <taxon>Pseudomonadati</taxon>
        <taxon>Pseudomonadota</taxon>
        <taxon>Alphaproteobacteria</taxon>
        <taxon>Rhodobacterales</taxon>
        <taxon>Roseobacteraceae</taxon>
        <taxon>Salibaculum</taxon>
    </lineage>
</organism>
<sequence length="81" mass="8756">MTPETLEARLIAQRKLLARIVAVLQEPSLDSFLADRNHLELGAEDPGAVPDEALAFAGAVADELREIEKLAERLRGQAPAP</sequence>
<dbReference type="AlphaFoldDB" id="A0A2V1P762"/>
<evidence type="ECO:0000313" key="2">
    <source>
        <dbReference type="Proteomes" id="UP000245293"/>
    </source>
</evidence>
<dbReference type="OrthoDB" id="7619942at2"/>
<gene>
    <name evidence="1" type="ORF">DFK10_05485</name>
</gene>
<dbReference type="RefSeq" id="WP_109387421.1">
    <property type="nucleotide sequence ID" value="NZ_QETF01000004.1"/>
</dbReference>
<dbReference type="EMBL" id="QETF01000004">
    <property type="protein sequence ID" value="PWG17674.1"/>
    <property type="molecule type" value="Genomic_DNA"/>
</dbReference>
<comment type="caution">
    <text evidence="1">The sequence shown here is derived from an EMBL/GenBank/DDBJ whole genome shotgun (WGS) entry which is preliminary data.</text>
</comment>
<proteinExistence type="predicted"/>
<evidence type="ECO:0000313" key="1">
    <source>
        <dbReference type="EMBL" id="PWG17674.1"/>
    </source>
</evidence>
<dbReference type="Proteomes" id="UP000245293">
    <property type="component" value="Unassembled WGS sequence"/>
</dbReference>
<reference evidence="2" key="1">
    <citation type="submission" date="2018-05" db="EMBL/GenBank/DDBJ databases">
        <authorList>
            <person name="Du Z."/>
            <person name="Wang X."/>
        </authorList>
    </citation>
    <scope>NUCLEOTIDE SEQUENCE [LARGE SCALE GENOMIC DNA]</scope>
    <source>
        <strain evidence="2">WDS4C29</strain>
    </source>
</reference>
<name>A0A2V1P762_9RHOB</name>
<keyword evidence="2" id="KW-1185">Reference proteome</keyword>
<protein>
    <submittedName>
        <fullName evidence="1">Uncharacterized protein</fullName>
    </submittedName>
</protein>